<comment type="caution">
    <text evidence="3">The sequence shown here is derived from an EMBL/GenBank/DDBJ whole genome shotgun (WGS) entry which is preliminary data.</text>
</comment>
<dbReference type="EMBL" id="JARAOO010000010">
    <property type="protein sequence ID" value="KAJ7953277.1"/>
    <property type="molecule type" value="Genomic_DNA"/>
</dbReference>
<evidence type="ECO:0000313" key="3">
    <source>
        <dbReference type="EMBL" id="KAJ7953277.1"/>
    </source>
</evidence>
<dbReference type="Proteomes" id="UP001163823">
    <property type="component" value="Chromosome 10"/>
</dbReference>
<accession>A0AAD7PFL8</accession>
<dbReference type="Gene3D" id="1.25.40.10">
    <property type="entry name" value="Tetratricopeptide repeat domain"/>
    <property type="match status" value="3"/>
</dbReference>
<dbReference type="FunFam" id="1.25.40.10:FF:000285">
    <property type="entry name" value="Pentatricopeptide repeat-containing protein, chloroplastic"/>
    <property type="match status" value="1"/>
</dbReference>
<name>A0AAD7PFL8_QUISA</name>
<evidence type="ECO:0000313" key="4">
    <source>
        <dbReference type="Proteomes" id="UP001163823"/>
    </source>
</evidence>
<reference evidence="3" key="1">
    <citation type="journal article" date="2023" name="Science">
        <title>Elucidation of the pathway for biosynthesis of saponin adjuvants from the soapbark tree.</title>
        <authorList>
            <person name="Reed J."/>
            <person name="Orme A."/>
            <person name="El-Demerdash A."/>
            <person name="Owen C."/>
            <person name="Martin L.B.B."/>
            <person name="Misra R.C."/>
            <person name="Kikuchi S."/>
            <person name="Rejzek M."/>
            <person name="Martin A.C."/>
            <person name="Harkess A."/>
            <person name="Leebens-Mack J."/>
            <person name="Louveau T."/>
            <person name="Stephenson M.J."/>
            <person name="Osbourn A."/>
        </authorList>
    </citation>
    <scope>NUCLEOTIDE SEQUENCE</scope>
    <source>
        <strain evidence="3">S10</strain>
    </source>
</reference>
<protein>
    <submittedName>
        <fullName evidence="3">Pentatricopeptide repeat-containing protein family</fullName>
    </submittedName>
</protein>
<sequence>MEIFAPSFPNSSGVCHSHLQSLPHKYIHEDCHNKNSINSSCPSNYPSSKSPIKIQLPLRVPKQQLHLQNYAIDEKPGIAAPPNKPLQPQSTACTGNIWRKRKKKKNWVWVDTPTCTTSDVLLLMDGLGFPIPTDIYTTLIEDCTVTGDPNRAIELHNHINLSGLKPPLRLLNRMLIMFVSCGLLESARQMFDLMPLKDFNSWAILIVGYTNNSDYDEACLEDANIAFNRMPRHDTMSWTSKIINNCGEQHFSEVISDFQEMGRQGIKKNSYTFSSVLRACGRILDHGHSGQQVHVDAIKLGLVSNTYVQCALVDMYGRSGLLRDANQVFEMIHDKRNKACWNAMLMGYIHHGFYIQAIKFLYQMKAAGMQPQESLLNEVRMLAAAILLKA</sequence>
<dbReference type="Pfam" id="PF01535">
    <property type="entry name" value="PPR"/>
    <property type="match status" value="3"/>
</dbReference>
<dbReference type="KEGG" id="qsa:O6P43_025004"/>
<feature type="repeat" description="PPR" evidence="2">
    <location>
        <begin position="337"/>
        <end position="371"/>
    </location>
</feature>
<dbReference type="PROSITE" id="PS51375">
    <property type="entry name" value="PPR"/>
    <property type="match status" value="1"/>
</dbReference>
<dbReference type="GO" id="GO:0003723">
    <property type="term" value="F:RNA binding"/>
    <property type="evidence" value="ECO:0007669"/>
    <property type="project" value="InterPro"/>
</dbReference>
<dbReference type="InterPro" id="IPR002885">
    <property type="entry name" value="PPR_rpt"/>
</dbReference>
<dbReference type="InterPro" id="IPR046960">
    <property type="entry name" value="PPR_At4g14850-like_plant"/>
</dbReference>
<dbReference type="PANTHER" id="PTHR47926">
    <property type="entry name" value="PENTATRICOPEPTIDE REPEAT-CONTAINING PROTEIN"/>
    <property type="match status" value="1"/>
</dbReference>
<gene>
    <name evidence="3" type="ORF">O6P43_025004</name>
</gene>
<dbReference type="InterPro" id="IPR011990">
    <property type="entry name" value="TPR-like_helical_dom_sf"/>
</dbReference>
<proteinExistence type="predicted"/>
<dbReference type="AlphaFoldDB" id="A0AAD7PFL8"/>
<evidence type="ECO:0000256" key="1">
    <source>
        <dbReference type="ARBA" id="ARBA00022737"/>
    </source>
</evidence>
<evidence type="ECO:0000256" key="2">
    <source>
        <dbReference type="PROSITE-ProRule" id="PRU00708"/>
    </source>
</evidence>
<dbReference type="GO" id="GO:0009451">
    <property type="term" value="P:RNA modification"/>
    <property type="evidence" value="ECO:0007669"/>
    <property type="project" value="InterPro"/>
</dbReference>
<keyword evidence="4" id="KW-1185">Reference proteome</keyword>
<keyword evidence="1" id="KW-0677">Repeat</keyword>
<dbReference type="NCBIfam" id="TIGR00756">
    <property type="entry name" value="PPR"/>
    <property type="match status" value="1"/>
</dbReference>
<dbReference type="PANTHER" id="PTHR47926:SF361">
    <property type="entry name" value="PENTACOTRIPEPTIDE-REPEAT REGION OF PRORP DOMAIN-CONTAINING PROTEIN"/>
    <property type="match status" value="1"/>
</dbReference>
<organism evidence="3 4">
    <name type="scientific">Quillaja saponaria</name>
    <name type="common">Soap bark tree</name>
    <dbReference type="NCBI Taxonomy" id="32244"/>
    <lineage>
        <taxon>Eukaryota</taxon>
        <taxon>Viridiplantae</taxon>
        <taxon>Streptophyta</taxon>
        <taxon>Embryophyta</taxon>
        <taxon>Tracheophyta</taxon>
        <taxon>Spermatophyta</taxon>
        <taxon>Magnoliopsida</taxon>
        <taxon>eudicotyledons</taxon>
        <taxon>Gunneridae</taxon>
        <taxon>Pentapetalae</taxon>
        <taxon>rosids</taxon>
        <taxon>fabids</taxon>
        <taxon>Fabales</taxon>
        <taxon>Quillajaceae</taxon>
        <taxon>Quillaja</taxon>
    </lineage>
</organism>